<gene>
    <name evidence="1" type="ORF">MPL1032_10236</name>
</gene>
<name>A0A0K2VNF8_MESPL</name>
<proteinExistence type="predicted"/>
<accession>A0A0K2VNF8</accession>
<protein>
    <submittedName>
        <fullName evidence="1">Uncharacterized protein</fullName>
    </submittedName>
</protein>
<evidence type="ECO:0000313" key="1">
    <source>
        <dbReference type="EMBL" id="CDX49179.1"/>
    </source>
</evidence>
<dbReference type="AlphaFoldDB" id="A0A0K2VNF8"/>
<evidence type="ECO:0000313" key="2">
    <source>
        <dbReference type="Proteomes" id="UP000182888"/>
    </source>
</evidence>
<sequence length="84" mass="8833">MHDRTACLACGKPIAHGAPTYPDVSGTLGKCCAPTYDMLLAEEEAGYFVDMDSGEPLTAEARRAIYDAHIAGGGQPTDSMARVD</sequence>
<reference evidence="2" key="1">
    <citation type="submission" date="2014-08" db="EMBL/GenBank/DDBJ databases">
        <authorList>
            <person name="Edwards T."/>
        </authorList>
    </citation>
    <scope>NUCLEOTIDE SEQUENCE [LARGE SCALE GENOMIC DNA]</scope>
</reference>
<dbReference type="Proteomes" id="UP000182888">
    <property type="component" value="Unassembled WGS sequence"/>
</dbReference>
<dbReference type="EMBL" id="CCND01000001">
    <property type="protein sequence ID" value="CDX49179.1"/>
    <property type="molecule type" value="Genomic_DNA"/>
</dbReference>
<organism evidence="1 2">
    <name type="scientific">Mesorhizobium plurifarium</name>
    <dbReference type="NCBI Taxonomy" id="69974"/>
    <lineage>
        <taxon>Bacteria</taxon>
        <taxon>Pseudomonadati</taxon>
        <taxon>Pseudomonadota</taxon>
        <taxon>Alphaproteobacteria</taxon>
        <taxon>Hyphomicrobiales</taxon>
        <taxon>Phyllobacteriaceae</taxon>
        <taxon>Mesorhizobium</taxon>
    </lineage>
</organism>